<dbReference type="Proteomes" id="UP000832011">
    <property type="component" value="Chromosome"/>
</dbReference>
<name>A0ABY4DXB6_9NEIS</name>
<keyword evidence="2" id="KW-1185">Reference proteome</keyword>
<reference evidence="1 2" key="1">
    <citation type="journal article" date="2022" name="Res Sq">
        <title>Evolution of multicellular longitudinally dividing oral cavity symbionts (Neisseriaceae).</title>
        <authorList>
            <person name="Nyongesa S."/>
            <person name="Weber P."/>
            <person name="Bernet E."/>
            <person name="Pullido F."/>
            <person name="Nieckarz M."/>
            <person name="Delaby M."/>
            <person name="Nieves C."/>
            <person name="Viehboeck T."/>
            <person name="Krause N."/>
            <person name="Rivera-Millot A."/>
            <person name="Nakamura A."/>
            <person name="Vischer N."/>
            <person name="VanNieuwenhze M."/>
            <person name="Brun Y."/>
            <person name="Cava F."/>
            <person name="Bulgheresi S."/>
            <person name="Veyrier F."/>
        </authorList>
    </citation>
    <scope>NUCLEOTIDE SEQUENCE [LARGE SCALE GENOMIC DNA]</scope>
    <source>
        <strain evidence="1 2">SN4</strain>
    </source>
</reference>
<organism evidence="1 2">
    <name type="scientific">Vitreoscilla massiliensis</name>
    <dbReference type="NCBI Taxonomy" id="1689272"/>
    <lineage>
        <taxon>Bacteria</taxon>
        <taxon>Pseudomonadati</taxon>
        <taxon>Pseudomonadota</taxon>
        <taxon>Betaproteobacteria</taxon>
        <taxon>Neisseriales</taxon>
        <taxon>Neisseriaceae</taxon>
        <taxon>Vitreoscilla</taxon>
    </lineage>
</organism>
<keyword evidence="1" id="KW-0548">Nucleotidyltransferase</keyword>
<dbReference type="EMBL" id="CP091511">
    <property type="protein sequence ID" value="UOO88162.1"/>
    <property type="molecule type" value="Genomic_DNA"/>
</dbReference>
<dbReference type="Pfam" id="PF13177">
    <property type="entry name" value="DNA_pol3_delta2"/>
    <property type="match status" value="1"/>
</dbReference>
<dbReference type="SUPFAM" id="SSF52540">
    <property type="entry name" value="P-loop containing nucleoside triphosphate hydrolases"/>
    <property type="match status" value="1"/>
</dbReference>
<protein>
    <submittedName>
        <fullName evidence="1">DNA polymerase III subunit delta</fullName>
        <ecNumber evidence="1">2.7.7.7</ecNumber>
    </submittedName>
</protein>
<gene>
    <name evidence="1" type="primary">holB</name>
    <name evidence="1" type="ORF">LVJ82_11765</name>
</gene>
<dbReference type="PANTHER" id="PTHR11669:SF8">
    <property type="entry name" value="DNA POLYMERASE III SUBUNIT DELTA"/>
    <property type="match status" value="1"/>
</dbReference>
<dbReference type="Gene3D" id="3.40.50.300">
    <property type="entry name" value="P-loop containing nucleotide triphosphate hydrolases"/>
    <property type="match status" value="1"/>
</dbReference>
<dbReference type="GO" id="GO:0003887">
    <property type="term" value="F:DNA-directed DNA polymerase activity"/>
    <property type="evidence" value="ECO:0007669"/>
    <property type="project" value="UniProtKB-EC"/>
</dbReference>
<proteinExistence type="predicted"/>
<keyword evidence="1" id="KW-0808">Transferase</keyword>
<sequence length="325" mass="36454">MIYPWQQMVWQQVQQRWHALPHAILLSGQQGTGKWAFAEHLAQALLCEHVDAHKNACGMCSACHLFGQHSHPDCMVMRPESEDGNARKLLQIKVDAVREVLAFAQLSSHQGGRRVIIIEPAEALNLQAANALLKILEEPPANVVFILVSHHSERLLPTILSRLQVWHLPTPPASVALAYVQEQGLSLSTAQLAFQAGAPLLQEDASLQDLRAQWLAVLAKPRLLALLDFAAEFDKHKRPLGEALDWLYKWLVDLGLSRQGLPALYYPEQQSGLSALATHSPYLWQQLVDKLHKLMPFGQHTLNVKLQLEDISIDYLNLITHKEAN</sequence>
<dbReference type="PANTHER" id="PTHR11669">
    <property type="entry name" value="REPLICATION FACTOR C / DNA POLYMERASE III GAMMA-TAU SUBUNIT"/>
    <property type="match status" value="1"/>
</dbReference>
<dbReference type="InterPro" id="IPR004622">
    <property type="entry name" value="DNA_pol_HolB"/>
</dbReference>
<evidence type="ECO:0000313" key="1">
    <source>
        <dbReference type="EMBL" id="UOO88162.1"/>
    </source>
</evidence>
<dbReference type="InterPro" id="IPR027417">
    <property type="entry name" value="P-loop_NTPase"/>
</dbReference>
<evidence type="ECO:0000313" key="2">
    <source>
        <dbReference type="Proteomes" id="UP000832011"/>
    </source>
</evidence>
<dbReference type="RefSeq" id="WP_058356403.1">
    <property type="nucleotide sequence ID" value="NZ_CABKVG010000009.1"/>
</dbReference>
<dbReference type="EC" id="2.7.7.7" evidence="1"/>
<accession>A0ABY4DXB6</accession>
<dbReference type="NCBIfam" id="TIGR00678">
    <property type="entry name" value="holB"/>
    <property type="match status" value="1"/>
</dbReference>
<dbReference type="InterPro" id="IPR050238">
    <property type="entry name" value="DNA_Rep/Repair_Clamp_Loader"/>
</dbReference>